<organism evidence="4 6">
    <name type="scientific">Modestobacter muralis</name>
    <dbReference type="NCBI Taxonomy" id="1608614"/>
    <lineage>
        <taxon>Bacteria</taxon>
        <taxon>Bacillati</taxon>
        <taxon>Actinomycetota</taxon>
        <taxon>Actinomycetes</taxon>
        <taxon>Geodermatophilales</taxon>
        <taxon>Geodermatophilaceae</taxon>
        <taxon>Modestobacter</taxon>
    </lineage>
</organism>
<gene>
    <name evidence="4" type="ORF">G3R41_16835</name>
    <name evidence="3" type="ORF">GCU67_16185</name>
</gene>
<dbReference type="PROSITE" id="PS51257">
    <property type="entry name" value="PROKAR_LIPOPROTEIN"/>
    <property type="match status" value="1"/>
</dbReference>
<evidence type="ECO:0000313" key="5">
    <source>
        <dbReference type="Proteomes" id="UP000468828"/>
    </source>
</evidence>
<feature type="region of interest" description="Disordered" evidence="1">
    <location>
        <begin position="34"/>
        <end position="53"/>
    </location>
</feature>
<evidence type="ECO:0000313" key="6">
    <source>
        <dbReference type="Proteomes" id="UP000471152"/>
    </source>
</evidence>
<evidence type="ECO:0008006" key="7">
    <source>
        <dbReference type="Google" id="ProtNLM"/>
    </source>
</evidence>
<feature type="chain" id="PRO_5038252085" description="GerMN domain-containing protein" evidence="2">
    <location>
        <begin position="31"/>
        <end position="293"/>
    </location>
</feature>
<keyword evidence="2" id="KW-0732">Signal</keyword>
<proteinExistence type="predicted"/>
<sequence>MSRAQPDASAARPGRALGLLLAGLLLAACAGTRTSGPGDAPPDAAAPDPVDPGTVVVQVSSVGGYTSAEELHGRLPPVTVYADGRVISPGPVALVYPAFAWPGLTVTQLDPGRLPDLVDRALAAGVGEDHDLGPTGVTDAPSTRFTVLTDGGTVVREVDALQEGLGSPMLSEQQRADRQRLAALAEELAGLADPAQPWSPSAVAVLAHPYTEGLLGPGGAPLDLPEVAWTGPDLPGEPLGAGLGCVVAPVEEVRAAASGASTATPWTTPDGARWSLTFRPLLPHESGCADLTG</sequence>
<feature type="signal peptide" evidence="2">
    <location>
        <begin position="1"/>
        <end position="30"/>
    </location>
</feature>
<comment type="caution">
    <text evidence="4">The sequence shown here is derived from an EMBL/GenBank/DDBJ whole genome shotgun (WGS) entry which is preliminary data.</text>
</comment>
<dbReference type="EMBL" id="JAAGWB010000051">
    <property type="protein sequence ID" value="NEN52581.1"/>
    <property type="molecule type" value="Genomic_DNA"/>
</dbReference>
<evidence type="ECO:0000313" key="3">
    <source>
        <dbReference type="EMBL" id="NEK95693.1"/>
    </source>
</evidence>
<name>A0A6P0H9V4_9ACTN</name>
<reference evidence="3 5" key="1">
    <citation type="submission" date="2020-01" db="EMBL/GenBank/DDBJ databases">
        <title>the WGS Modestobacter muralis CPCC 204518.</title>
        <authorList>
            <person name="Jiang Z."/>
        </authorList>
    </citation>
    <scope>NUCLEOTIDE SEQUENCE [LARGE SCALE GENOMIC DNA]</scope>
    <source>
        <strain evidence="3 5">DSM 100205</strain>
    </source>
</reference>
<accession>A0A6P0H9V4</accession>
<dbReference type="AlphaFoldDB" id="A0A6P0H9V4"/>
<dbReference type="Proteomes" id="UP000471152">
    <property type="component" value="Unassembled WGS sequence"/>
</dbReference>
<protein>
    <recommendedName>
        <fullName evidence="7">GerMN domain-containing protein</fullName>
    </recommendedName>
</protein>
<dbReference type="Proteomes" id="UP000468828">
    <property type="component" value="Unassembled WGS sequence"/>
</dbReference>
<reference evidence="4 6" key="2">
    <citation type="submission" date="2020-02" db="EMBL/GenBank/DDBJ databases">
        <title>The WGS of Modestobacter muralis DSM 100205.</title>
        <authorList>
            <person name="Jiang Z."/>
        </authorList>
    </citation>
    <scope>NUCLEOTIDE SEQUENCE [LARGE SCALE GENOMIC DNA]</scope>
    <source>
        <strain evidence="4 6">DSM 100205</strain>
    </source>
</reference>
<keyword evidence="5" id="KW-1185">Reference proteome</keyword>
<dbReference type="RefSeq" id="WP_163612237.1">
    <property type="nucleotide sequence ID" value="NZ_JAAGWB010000051.1"/>
</dbReference>
<dbReference type="EMBL" id="JAAGWH010000049">
    <property type="protein sequence ID" value="NEK95693.1"/>
    <property type="molecule type" value="Genomic_DNA"/>
</dbReference>
<evidence type="ECO:0000256" key="1">
    <source>
        <dbReference type="SAM" id="MobiDB-lite"/>
    </source>
</evidence>
<evidence type="ECO:0000313" key="4">
    <source>
        <dbReference type="EMBL" id="NEN52581.1"/>
    </source>
</evidence>
<evidence type="ECO:0000256" key="2">
    <source>
        <dbReference type="SAM" id="SignalP"/>
    </source>
</evidence>